<dbReference type="GO" id="GO:0008379">
    <property type="term" value="F:thioredoxin peroxidase activity"/>
    <property type="evidence" value="ECO:0007669"/>
    <property type="project" value="InterPro"/>
</dbReference>
<dbReference type="Gene3D" id="3.40.30.10">
    <property type="entry name" value="Glutaredoxin"/>
    <property type="match status" value="1"/>
</dbReference>
<gene>
    <name evidence="8" type="ORF">GEU84_016680</name>
</gene>
<comment type="catalytic activity">
    <reaction evidence="6">
        <text>a hydroperoxide + 2 glutathione = an alcohol + glutathione disulfide + H2O</text>
        <dbReference type="Rhea" id="RHEA:62632"/>
        <dbReference type="ChEBI" id="CHEBI:15377"/>
        <dbReference type="ChEBI" id="CHEBI:30879"/>
        <dbReference type="ChEBI" id="CHEBI:35924"/>
        <dbReference type="ChEBI" id="CHEBI:57925"/>
        <dbReference type="ChEBI" id="CHEBI:58297"/>
        <dbReference type="EC" id="1.11.1.27"/>
    </reaction>
</comment>
<dbReference type="AlphaFoldDB" id="A0A8X8H9C7"/>
<dbReference type="FunFam" id="3.40.30.10:FF:000020">
    <property type="entry name" value="Peroxiredoxin"/>
    <property type="match status" value="1"/>
</dbReference>
<dbReference type="EMBL" id="WHUT02000011">
    <property type="protein sequence ID" value="NUB46036.1"/>
    <property type="molecule type" value="Genomic_DNA"/>
</dbReference>
<evidence type="ECO:0000256" key="1">
    <source>
        <dbReference type="ARBA" id="ARBA00022559"/>
    </source>
</evidence>
<dbReference type="Pfam" id="PF08534">
    <property type="entry name" value="Redoxin"/>
    <property type="match status" value="1"/>
</dbReference>
<name>A0A8X8H9C7_9RHOB</name>
<dbReference type="CDD" id="cd03013">
    <property type="entry name" value="PRX5_like"/>
    <property type="match status" value="1"/>
</dbReference>
<dbReference type="PROSITE" id="PS51352">
    <property type="entry name" value="THIOREDOXIN_2"/>
    <property type="match status" value="1"/>
</dbReference>
<keyword evidence="4 6" id="KW-0676">Redox-active center</keyword>
<dbReference type="RefSeq" id="WP_152828192.1">
    <property type="nucleotide sequence ID" value="NZ_WHUT02000011.1"/>
</dbReference>
<dbReference type="GO" id="GO:0042744">
    <property type="term" value="P:hydrogen peroxide catabolic process"/>
    <property type="evidence" value="ECO:0007669"/>
    <property type="project" value="TreeGrafter"/>
</dbReference>
<protein>
    <recommendedName>
        <fullName evidence="6">Glutathione-dependent peroxiredoxin</fullName>
        <ecNumber evidence="6">1.11.1.27</ecNumber>
    </recommendedName>
</protein>
<dbReference type="GO" id="GO:0045454">
    <property type="term" value="P:cell redox homeostasis"/>
    <property type="evidence" value="ECO:0007669"/>
    <property type="project" value="TreeGrafter"/>
</dbReference>
<feature type="active site" description="Cysteine sulfenic acid (-SOH) intermediate" evidence="5">
    <location>
        <position position="49"/>
    </location>
</feature>
<keyword evidence="9" id="KW-1185">Reference proteome</keyword>
<keyword evidence="1 6" id="KW-0575">Peroxidase</keyword>
<evidence type="ECO:0000259" key="7">
    <source>
        <dbReference type="PROSITE" id="PS51352"/>
    </source>
</evidence>
<accession>A0A8X8H9C7</accession>
<dbReference type="EC" id="1.11.1.27" evidence="6"/>
<dbReference type="GO" id="GO:0005737">
    <property type="term" value="C:cytoplasm"/>
    <property type="evidence" value="ECO:0007669"/>
    <property type="project" value="TreeGrafter"/>
</dbReference>
<dbReference type="InterPro" id="IPR037944">
    <property type="entry name" value="PRX5-like"/>
</dbReference>
<keyword evidence="3 6" id="KW-0560">Oxidoreductase</keyword>
<dbReference type="InterPro" id="IPR036249">
    <property type="entry name" value="Thioredoxin-like_sf"/>
</dbReference>
<evidence type="ECO:0000313" key="8">
    <source>
        <dbReference type="EMBL" id="NUB46036.1"/>
    </source>
</evidence>
<keyword evidence="2 6" id="KW-0049">Antioxidant</keyword>
<evidence type="ECO:0000313" key="9">
    <source>
        <dbReference type="Proteomes" id="UP000484076"/>
    </source>
</evidence>
<dbReference type="GO" id="GO:0034599">
    <property type="term" value="P:cellular response to oxidative stress"/>
    <property type="evidence" value="ECO:0007669"/>
    <property type="project" value="InterPro"/>
</dbReference>
<comment type="caution">
    <text evidence="8">The sequence shown here is derived from an EMBL/GenBank/DDBJ whole genome shotgun (WGS) entry which is preliminary data.</text>
</comment>
<evidence type="ECO:0000256" key="3">
    <source>
        <dbReference type="ARBA" id="ARBA00023002"/>
    </source>
</evidence>
<sequence>MTISVGDRLPEATLVMMGADGPQQVSLTERAKGRNVVIFAVPGAFTPTCSSAHVPSFIRTKAGFDAKGVDEVICVSVNDPFVMKAWGEATGATAAGITMLADAASEMTGAMGLAFDAPPVGLLARSKRYALQAQDGVVTVLHLEESPGVCEVSGGEAMLAAI</sequence>
<proteinExistence type="inferred from homology"/>
<dbReference type="PANTHER" id="PTHR10430">
    <property type="entry name" value="PEROXIREDOXIN"/>
    <property type="match status" value="1"/>
</dbReference>
<evidence type="ECO:0000256" key="6">
    <source>
        <dbReference type="RuleBase" id="RU366011"/>
    </source>
</evidence>
<dbReference type="PANTHER" id="PTHR10430:SF16">
    <property type="entry name" value="PEROXIREDOXIN-5, MITOCHONDRIAL"/>
    <property type="match status" value="1"/>
</dbReference>
<comment type="similarity">
    <text evidence="6">Belongs to the peroxiredoxin family. Prx5 subfamily.</text>
</comment>
<comment type="function">
    <text evidence="6">Thiol-specific peroxidase that catalyzes the reduction of hydrogen peroxide and organic hydroperoxides to water and alcohols, respectively. Plays a role in cell protection against oxidative stress by detoxifying peroxides.</text>
</comment>
<reference evidence="8" key="1">
    <citation type="submission" date="2020-05" db="EMBL/GenBank/DDBJ databases">
        <title>Fertoebacter nigrum gen. nov., sp. nov., a new member of the family Rhodobacteraceae.</title>
        <authorList>
            <person name="Szuroczki S."/>
            <person name="Abbaszade G."/>
            <person name="Buni D."/>
            <person name="Schumann P."/>
            <person name="Toth E."/>
        </authorList>
    </citation>
    <scope>NUCLEOTIDE SEQUENCE</scope>
    <source>
        <strain evidence="8">RG-N-1a</strain>
    </source>
</reference>
<dbReference type="SUPFAM" id="SSF52833">
    <property type="entry name" value="Thioredoxin-like"/>
    <property type="match status" value="1"/>
</dbReference>
<organism evidence="8 9">
    <name type="scientific">Fertoeibacter niger</name>
    <dbReference type="NCBI Taxonomy" id="2656921"/>
    <lineage>
        <taxon>Bacteria</taxon>
        <taxon>Pseudomonadati</taxon>
        <taxon>Pseudomonadota</taxon>
        <taxon>Alphaproteobacteria</taxon>
        <taxon>Rhodobacterales</taxon>
        <taxon>Paracoccaceae</taxon>
        <taxon>Fertoeibacter</taxon>
    </lineage>
</organism>
<dbReference type="InterPro" id="IPR013766">
    <property type="entry name" value="Thioredoxin_domain"/>
</dbReference>
<evidence type="ECO:0000256" key="2">
    <source>
        <dbReference type="ARBA" id="ARBA00022862"/>
    </source>
</evidence>
<evidence type="ECO:0000256" key="4">
    <source>
        <dbReference type="ARBA" id="ARBA00023284"/>
    </source>
</evidence>
<evidence type="ECO:0000256" key="5">
    <source>
        <dbReference type="PIRSR" id="PIRSR637944-1"/>
    </source>
</evidence>
<dbReference type="Proteomes" id="UP000484076">
    <property type="component" value="Unassembled WGS sequence"/>
</dbReference>
<feature type="domain" description="Thioredoxin" evidence="7">
    <location>
        <begin position="3"/>
        <end position="162"/>
    </location>
</feature>
<dbReference type="InterPro" id="IPR013740">
    <property type="entry name" value="Redoxin"/>
</dbReference>